<evidence type="ECO:0000256" key="2">
    <source>
        <dbReference type="ARBA" id="ARBA00022729"/>
    </source>
</evidence>
<evidence type="ECO:0000313" key="10">
    <source>
        <dbReference type="EMBL" id="JAT55080.1"/>
    </source>
</evidence>
<organism evidence="10">
    <name type="scientific">Anthurium amnicola</name>
    <dbReference type="NCBI Taxonomy" id="1678845"/>
    <lineage>
        <taxon>Eukaryota</taxon>
        <taxon>Viridiplantae</taxon>
        <taxon>Streptophyta</taxon>
        <taxon>Embryophyta</taxon>
        <taxon>Tracheophyta</taxon>
        <taxon>Spermatophyta</taxon>
        <taxon>Magnoliopsida</taxon>
        <taxon>Liliopsida</taxon>
        <taxon>Araceae</taxon>
        <taxon>Pothoideae</taxon>
        <taxon>Potheae</taxon>
        <taxon>Anthurium</taxon>
    </lineage>
</organism>
<comment type="similarity">
    <text evidence="3">Belongs to the formin-like family. Class-I subfamily.</text>
</comment>
<feature type="compositionally biased region" description="Pro residues" evidence="6">
    <location>
        <begin position="343"/>
        <end position="354"/>
    </location>
</feature>
<dbReference type="GO" id="GO:0016020">
    <property type="term" value="C:membrane"/>
    <property type="evidence" value="ECO:0007669"/>
    <property type="project" value="UniProtKB-SubCell"/>
</dbReference>
<keyword evidence="7" id="KW-1133">Transmembrane helix</keyword>
<dbReference type="PANTHER" id="PTHR23213:SF338">
    <property type="entry name" value="FORMIN-LIKE PROTEIN 6"/>
    <property type="match status" value="1"/>
</dbReference>
<dbReference type="PANTHER" id="PTHR23213">
    <property type="entry name" value="FORMIN-RELATED"/>
    <property type="match status" value="1"/>
</dbReference>
<dbReference type="Pfam" id="PF02181">
    <property type="entry name" value="FH2"/>
    <property type="match status" value="1"/>
</dbReference>
<evidence type="ECO:0000256" key="7">
    <source>
        <dbReference type="SAM" id="Phobius"/>
    </source>
</evidence>
<evidence type="ECO:0000256" key="6">
    <source>
        <dbReference type="SAM" id="MobiDB-lite"/>
    </source>
</evidence>
<feature type="compositionally biased region" description="Pro residues" evidence="6">
    <location>
        <begin position="310"/>
        <end position="323"/>
    </location>
</feature>
<gene>
    <name evidence="10" type="primary">FH8_3</name>
    <name evidence="10" type="ORF">g.103901</name>
</gene>
<feature type="transmembrane region" description="Helical" evidence="7">
    <location>
        <begin position="111"/>
        <end position="133"/>
    </location>
</feature>
<keyword evidence="7" id="KW-0812">Transmembrane</keyword>
<feature type="signal peptide" evidence="8">
    <location>
        <begin position="1"/>
        <end position="27"/>
    </location>
</feature>
<keyword evidence="2 8" id="KW-0732">Signal</keyword>
<dbReference type="GO" id="GO:0051015">
    <property type="term" value="F:actin filament binding"/>
    <property type="evidence" value="ECO:0007669"/>
    <property type="project" value="InterPro"/>
</dbReference>
<dbReference type="AlphaFoldDB" id="A0A1D1YKD1"/>
<comment type="subcellular location">
    <subcellularLocation>
        <location evidence="1">Membrane</location>
        <topology evidence="1">Single-pass membrane protein</topology>
    </subcellularLocation>
</comment>
<feature type="coiled-coil region" evidence="5">
    <location>
        <begin position="752"/>
        <end position="779"/>
    </location>
</feature>
<dbReference type="GO" id="GO:0045010">
    <property type="term" value="P:actin nucleation"/>
    <property type="evidence" value="ECO:0007669"/>
    <property type="project" value="InterPro"/>
</dbReference>
<evidence type="ECO:0000256" key="1">
    <source>
        <dbReference type="ARBA" id="ARBA00004167"/>
    </source>
</evidence>
<feature type="region of interest" description="Disordered" evidence="6">
    <location>
        <begin position="51"/>
        <end position="103"/>
    </location>
</feature>
<feature type="domain" description="FH2" evidence="9">
    <location>
        <begin position="417"/>
        <end position="838"/>
    </location>
</feature>
<evidence type="ECO:0000256" key="5">
    <source>
        <dbReference type="SAM" id="Coils"/>
    </source>
</evidence>
<protein>
    <recommendedName>
        <fullName evidence="4">Formin-like protein</fullName>
    </recommendedName>
</protein>
<feature type="compositionally biased region" description="Low complexity" evidence="6">
    <location>
        <begin position="293"/>
        <end position="309"/>
    </location>
</feature>
<feature type="chain" id="PRO_5008900288" description="Formin-like protein" evidence="8">
    <location>
        <begin position="28"/>
        <end position="863"/>
    </location>
</feature>
<sequence length="863" mass="93175">MIMGSWASSTPLLLLLFFCSYSSLVLSLRFSVCSSSAFAAGRRRILHQPLFPADWTPPPPESRQTPFSSDPPPFFPGTPSQPGTSVPVAPTNVSSASSRHAGPRSGAAKKIAIWVSVSVAGLALVSLSACVLYRRRVRAPDGSEKLVGGAGNDGSRRFPLLPGHAGAAAAPDLLYLGTVEPSGGRGPAVVEYNGSPHRKLTPVRALEMAHQPSPELQPMPPLAGQPRRVDPLVVLSDDDVFYTPQMSAASLSSTGSPCSSTVSRKSLPTVGSGKEIAVCTVDSTPRPRRTSPKSRLSSSTPCEVALLPPTRAPPPPPPLPPLPSQTRAPTPSPGAEPVAGRRPPLPPPPPPPLQPAEVGVEQLPPSGATSLSVPVQPASRGHWVIPTSPGDAPVPVAEVRSNDSSSFPARQIVGEEDNMDSGGKPRLKPLHWDKVRASSDRDMVWDQLKSSSFQLNEDMFETLFSTSTNLASKEGSRRPVLPSAKQDNRVLDPKKSQNIAILLRALNVTREEVSEALLDGNSEVLGVELLETLIKMAPTKEEELRLRDFTGDVSKLGSAERFLKAVLDIPFSFKRIDAMLYRANFDSEVKYLRKSFECLEVACGELKHSRLFLKLLDAVLKAGNRMNVGTVRGQAKAFKLDTLLKLADVKGTDGKTTLLHFVVQEIIRSEGATSESLSESKSPILNKLNGDEFKKQGLKMMAGLSKELGNVRKAAGMDSDLLNSYVLKLELGLEKIKMVLQLGRTSSQGKFFEEMKVFLKEAEEEIAQVKTEEKATLTLVKDITDYFHGDAAKEEAHPFRIFMVLRDFLSVLDHVCKEVEKTQEHTIVGSARSLRISASTSLPVLNRFSASKDESSGEDSSSS</sequence>
<name>A0A1D1YKD1_9ARAE</name>
<reference evidence="10" key="1">
    <citation type="submission" date="2015-07" db="EMBL/GenBank/DDBJ databases">
        <title>Transcriptome Assembly of Anthurium amnicola.</title>
        <authorList>
            <person name="Suzuki J."/>
        </authorList>
    </citation>
    <scope>NUCLEOTIDE SEQUENCE</scope>
</reference>
<dbReference type="InterPro" id="IPR015425">
    <property type="entry name" value="FH2_Formin"/>
</dbReference>
<evidence type="ECO:0000259" key="9">
    <source>
        <dbReference type="PROSITE" id="PS51444"/>
    </source>
</evidence>
<feature type="compositionally biased region" description="Low complexity" evidence="6">
    <location>
        <begin position="248"/>
        <end position="263"/>
    </location>
</feature>
<dbReference type="EMBL" id="GDJX01012856">
    <property type="protein sequence ID" value="JAT55080.1"/>
    <property type="molecule type" value="Transcribed_RNA"/>
</dbReference>
<dbReference type="PROSITE" id="PS51444">
    <property type="entry name" value="FH2"/>
    <property type="match status" value="1"/>
</dbReference>
<dbReference type="InterPro" id="IPR027643">
    <property type="entry name" value="Formin-like_plant"/>
</dbReference>
<dbReference type="SUPFAM" id="SSF101447">
    <property type="entry name" value="Formin homology 2 domain (FH2 domain)"/>
    <property type="match status" value="1"/>
</dbReference>
<dbReference type="SMART" id="SM00498">
    <property type="entry name" value="FH2"/>
    <property type="match status" value="1"/>
</dbReference>
<evidence type="ECO:0000256" key="8">
    <source>
        <dbReference type="SAM" id="SignalP"/>
    </source>
</evidence>
<feature type="region of interest" description="Disordered" evidence="6">
    <location>
        <begin position="248"/>
        <end position="375"/>
    </location>
</feature>
<evidence type="ECO:0000256" key="3">
    <source>
        <dbReference type="ARBA" id="ARBA00025793"/>
    </source>
</evidence>
<dbReference type="InterPro" id="IPR042201">
    <property type="entry name" value="FH2_Formin_sf"/>
</dbReference>
<proteinExistence type="inferred from homology"/>
<dbReference type="Gene3D" id="1.20.58.2220">
    <property type="entry name" value="Formin, FH2 domain"/>
    <property type="match status" value="1"/>
</dbReference>
<keyword evidence="7" id="KW-0472">Membrane</keyword>
<accession>A0A1D1YKD1</accession>
<keyword evidence="5" id="KW-0175">Coiled coil</keyword>
<evidence type="ECO:0000256" key="4">
    <source>
        <dbReference type="RuleBase" id="RU361260"/>
    </source>
</evidence>